<comment type="caution">
    <text evidence="8">The sequence shown here is derived from an EMBL/GenBank/DDBJ whole genome shotgun (WGS) entry which is preliminary data.</text>
</comment>
<evidence type="ECO:0000256" key="1">
    <source>
        <dbReference type="ARBA" id="ARBA00004141"/>
    </source>
</evidence>
<dbReference type="OrthoDB" id="3639251at2759"/>
<keyword evidence="2" id="KW-0813">Transport</keyword>
<gene>
    <name evidence="8" type="ORF">BCR39DRAFT_542273</name>
</gene>
<keyword evidence="9" id="KW-1185">Reference proteome</keyword>
<feature type="transmembrane region" description="Helical" evidence="7">
    <location>
        <begin position="421"/>
        <end position="443"/>
    </location>
</feature>
<dbReference type="PANTHER" id="PTHR43791">
    <property type="entry name" value="PERMEASE-RELATED"/>
    <property type="match status" value="1"/>
</dbReference>
<feature type="transmembrane region" description="Helical" evidence="7">
    <location>
        <begin position="288"/>
        <end position="312"/>
    </location>
</feature>
<dbReference type="Gene3D" id="1.20.1250.20">
    <property type="entry name" value="MFS general substrate transporter like domains"/>
    <property type="match status" value="2"/>
</dbReference>
<feature type="transmembrane region" description="Helical" evidence="7">
    <location>
        <begin position="191"/>
        <end position="213"/>
    </location>
</feature>
<protein>
    <submittedName>
        <fullName evidence="8">Major facilitator superfamily domain-containing protein</fullName>
    </submittedName>
</protein>
<feature type="transmembrane region" description="Helical" evidence="7">
    <location>
        <begin position="390"/>
        <end position="409"/>
    </location>
</feature>
<evidence type="ECO:0000256" key="3">
    <source>
        <dbReference type="ARBA" id="ARBA00022692"/>
    </source>
</evidence>
<dbReference type="FunFam" id="1.20.1250.20:FF:000065">
    <property type="entry name" value="Putative MFS pantothenate transporter"/>
    <property type="match status" value="1"/>
</dbReference>
<keyword evidence="5 7" id="KW-0472">Membrane</keyword>
<dbReference type="AlphaFoldDB" id="A0A1Y2ATW3"/>
<accession>A0A1Y2ATW3</accession>
<name>A0A1Y2ATW3_9TREE</name>
<feature type="transmembrane region" description="Helical" evidence="7">
    <location>
        <begin position="131"/>
        <end position="150"/>
    </location>
</feature>
<dbReference type="GO" id="GO:0022857">
    <property type="term" value="F:transmembrane transporter activity"/>
    <property type="evidence" value="ECO:0007669"/>
    <property type="project" value="InterPro"/>
</dbReference>
<dbReference type="GO" id="GO:0016020">
    <property type="term" value="C:membrane"/>
    <property type="evidence" value="ECO:0007669"/>
    <property type="project" value="UniProtKB-SubCell"/>
</dbReference>
<dbReference type="Pfam" id="PF07690">
    <property type="entry name" value="MFS_1"/>
    <property type="match status" value="1"/>
</dbReference>
<evidence type="ECO:0000313" key="8">
    <source>
        <dbReference type="EMBL" id="ORY26028.1"/>
    </source>
</evidence>
<feature type="transmembrane region" description="Helical" evidence="7">
    <location>
        <begin position="225"/>
        <end position="247"/>
    </location>
</feature>
<comment type="similarity">
    <text evidence="6">Belongs to the major facilitator superfamily. Allantoate permease family.</text>
</comment>
<dbReference type="PANTHER" id="PTHR43791:SF37">
    <property type="entry name" value="MAJOR FACILITATOR SUPERFAMILY (MFS) PROFILE DOMAIN-CONTAINING PROTEIN"/>
    <property type="match status" value="1"/>
</dbReference>
<dbReference type="Proteomes" id="UP000193986">
    <property type="component" value="Unassembled WGS sequence"/>
</dbReference>
<keyword evidence="3 7" id="KW-0812">Transmembrane</keyword>
<sequence length="521" mass="58742">MTEIAPPETAAHVFTDATDGSRSQAKYNEQKAGVWAKFISWIWDSDYYQKSPEERRFVNKLDWCLLPALALGWWIKNVDQSNLSNAYVSGLKEALHIEGNQYTYMSTIYAAVLAGMQLPANFLIIKVRPSWFLAANEIGWTIFTFAQAGAKSYQAMYGFRFCVALFESFYYPVSFFILGSWYTKPELAKRICLWFVASPAGSAFSGYMQAAIYKTLDGRNGLEGWQWLFIICGIMSLPVGIIIFFFVPDFPENTKAWYFTEKEIELARERVARNGTAIVSSKIRPKAILALFASWKFWLLVPWFTMMAEAIATNNQFGVYLKAYGWSVTMRNVLPATGSIVQLASSIPYCFLSDQLVGFGRMWVMLGVTLLALFSTAVLAFWPASDSLRVVAFMISYAGSSTPMYFAWVAEVCQGSTEQRAFMTGAATALWYCTNAWLPNVIYLQTDGPRFKKGFVTSFVCNIIAVVGLPIIHLLHQRELRQNSRLAVTTINGLEQGGLDSSDDSKEKVLEYPVQHTLDRE</sequence>
<feature type="transmembrane region" description="Helical" evidence="7">
    <location>
        <begin position="332"/>
        <end position="351"/>
    </location>
</feature>
<feature type="transmembrane region" description="Helical" evidence="7">
    <location>
        <begin position="363"/>
        <end position="384"/>
    </location>
</feature>
<feature type="transmembrane region" description="Helical" evidence="7">
    <location>
        <begin position="455"/>
        <end position="475"/>
    </location>
</feature>
<keyword evidence="4 7" id="KW-1133">Transmembrane helix</keyword>
<evidence type="ECO:0000256" key="4">
    <source>
        <dbReference type="ARBA" id="ARBA00022989"/>
    </source>
</evidence>
<evidence type="ECO:0000256" key="2">
    <source>
        <dbReference type="ARBA" id="ARBA00022448"/>
    </source>
</evidence>
<dbReference type="InterPro" id="IPR011701">
    <property type="entry name" value="MFS"/>
</dbReference>
<reference evidence="8 9" key="1">
    <citation type="submission" date="2016-07" db="EMBL/GenBank/DDBJ databases">
        <title>Pervasive Adenine N6-methylation of Active Genes in Fungi.</title>
        <authorList>
            <consortium name="DOE Joint Genome Institute"/>
            <person name="Mondo S.J."/>
            <person name="Dannebaum R.O."/>
            <person name="Kuo R.C."/>
            <person name="Labutti K."/>
            <person name="Haridas S."/>
            <person name="Kuo A."/>
            <person name="Salamov A."/>
            <person name="Ahrendt S.R."/>
            <person name="Lipzen A."/>
            <person name="Sullivan W."/>
            <person name="Andreopoulos W.B."/>
            <person name="Clum A."/>
            <person name="Lindquist E."/>
            <person name="Daum C."/>
            <person name="Ramamoorthy G.K."/>
            <person name="Gryganskyi A."/>
            <person name="Culley D."/>
            <person name="Magnuson J.K."/>
            <person name="James T.Y."/>
            <person name="O'Malley M.A."/>
            <person name="Stajich J.E."/>
            <person name="Spatafora J.W."/>
            <person name="Visel A."/>
            <person name="Grigoriev I.V."/>
        </authorList>
    </citation>
    <scope>NUCLEOTIDE SEQUENCE [LARGE SCALE GENOMIC DNA]</scope>
    <source>
        <strain evidence="8 9">68-887.2</strain>
    </source>
</reference>
<comment type="subcellular location">
    <subcellularLocation>
        <location evidence="1">Membrane</location>
        <topology evidence="1">Multi-pass membrane protein</topology>
    </subcellularLocation>
</comment>
<dbReference type="EMBL" id="MCFC01000051">
    <property type="protein sequence ID" value="ORY26028.1"/>
    <property type="molecule type" value="Genomic_DNA"/>
</dbReference>
<feature type="transmembrane region" description="Helical" evidence="7">
    <location>
        <begin position="102"/>
        <end position="124"/>
    </location>
</feature>
<evidence type="ECO:0000313" key="9">
    <source>
        <dbReference type="Proteomes" id="UP000193986"/>
    </source>
</evidence>
<dbReference type="SUPFAM" id="SSF103473">
    <property type="entry name" value="MFS general substrate transporter"/>
    <property type="match status" value="1"/>
</dbReference>
<organism evidence="8 9">
    <name type="scientific">Naematelia encephala</name>
    <dbReference type="NCBI Taxonomy" id="71784"/>
    <lineage>
        <taxon>Eukaryota</taxon>
        <taxon>Fungi</taxon>
        <taxon>Dikarya</taxon>
        <taxon>Basidiomycota</taxon>
        <taxon>Agaricomycotina</taxon>
        <taxon>Tremellomycetes</taxon>
        <taxon>Tremellales</taxon>
        <taxon>Naemateliaceae</taxon>
        <taxon>Naematelia</taxon>
    </lineage>
</organism>
<dbReference type="InParanoid" id="A0A1Y2ATW3"/>
<feature type="transmembrane region" description="Helical" evidence="7">
    <location>
        <begin position="156"/>
        <end position="179"/>
    </location>
</feature>
<dbReference type="InterPro" id="IPR036259">
    <property type="entry name" value="MFS_trans_sf"/>
</dbReference>
<evidence type="ECO:0000256" key="7">
    <source>
        <dbReference type="SAM" id="Phobius"/>
    </source>
</evidence>
<evidence type="ECO:0000256" key="5">
    <source>
        <dbReference type="ARBA" id="ARBA00023136"/>
    </source>
</evidence>
<proteinExistence type="inferred from homology"/>
<evidence type="ECO:0000256" key="6">
    <source>
        <dbReference type="ARBA" id="ARBA00037968"/>
    </source>
</evidence>